<dbReference type="Proteomes" id="UP001283361">
    <property type="component" value="Unassembled WGS sequence"/>
</dbReference>
<evidence type="ECO:0000313" key="2">
    <source>
        <dbReference type="Proteomes" id="UP001283361"/>
    </source>
</evidence>
<sequence>MLHKESKKVNGSEQTLNSFKFRVGDPCYAKVFISKSEKSPKWVPAVITKVLGTRSCNVKVCPSGATWRRHIEQLHPLFRCNDNAEPGELPEESSCGSFTTQPAEDVAVAPTIIAATGSNRGLPAVPTRRSQR</sequence>
<organism evidence="1 2">
    <name type="scientific">Elysia crispata</name>
    <name type="common">lettuce slug</name>
    <dbReference type="NCBI Taxonomy" id="231223"/>
    <lineage>
        <taxon>Eukaryota</taxon>
        <taxon>Metazoa</taxon>
        <taxon>Spiralia</taxon>
        <taxon>Lophotrochozoa</taxon>
        <taxon>Mollusca</taxon>
        <taxon>Gastropoda</taxon>
        <taxon>Heterobranchia</taxon>
        <taxon>Euthyneura</taxon>
        <taxon>Panpulmonata</taxon>
        <taxon>Sacoglossa</taxon>
        <taxon>Placobranchoidea</taxon>
        <taxon>Plakobranchidae</taxon>
        <taxon>Elysia</taxon>
    </lineage>
</organism>
<accession>A0AAE1A6C7</accession>
<gene>
    <name evidence="1" type="ORF">RRG08_019101</name>
</gene>
<dbReference type="AlphaFoldDB" id="A0AAE1A6C7"/>
<dbReference type="EMBL" id="JAWDGP010002624">
    <property type="protein sequence ID" value="KAK3781476.1"/>
    <property type="molecule type" value="Genomic_DNA"/>
</dbReference>
<name>A0AAE1A6C7_9GAST</name>
<evidence type="ECO:0000313" key="1">
    <source>
        <dbReference type="EMBL" id="KAK3781476.1"/>
    </source>
</evidence>
<reference evidence="1" key="1">
    <citation type="journal article" date="2023" name="G3 (Bethesda)">
        <title>A reference genome for the long-term kleptoplast-retaining sea slug Elysia crispata morphotype clarki.</title>
        <authorList>
            <person name="Eastman K.E."/>
            <person name="Pendleton A.L."/>
            <person name="Shaikh M.A."/>
            <person name="Suttiyut T."/>
            <person name="Ogas R."/>
            <person name="Tomko P."/>
            <person name="Gavelis G."/>
            <person name="Widhalm J.R."/>
            <person name="Wisecaver J.H."/>
        </authorList>
    </citation>
    <scope>NUCLEOTIDE SEQUENCE</scope>
    <source>
        <strain evidence="1">ECLA1</strain>
    </source>
</reference>
<proteinExistence type="predicted"/>
<protein>
    <submittedName>
        <fullName evidence="1">Uncharacterized protein</fullName>
    </submittedName>
</protein>
<keyword evidence="2" id="KW-1185">Reference proteome</keyword>
<comment type="caution">
    <text evidence="1">The sequence shown here is derived from an EMBL/GenBank/DDBJ whole genome shotgun (WGS) entry which is preliminary data.</text>
</comment>